<gene>
    <name evidence="2" type="ORF">RhiirA1_465870</name>
</gene>
<dbReference type="VEuPathDB" id="FungiDB:RhiirA1_465870"/>
<protein>
    <recommendedName>
        <fullName evidence="4">Protein kinase domain-containing protein</fullName>
    </recommendedName>
</protein>
<organism evidence="2 3">
    <name type="scientific">Rhizophagus irregularis</name>
    <dbReference type="NCBI Taxonomy" id="588596"/>
    <lineage>
        <taxon>Eukaryota</taxon>
        <taxon>Fungi</taxon>
        <taxon>Fungi incertae sedis</taxon>
        <taxon>Mucoromycota</taxon>
        <taxon>Glomeromycotina</taxon>
        <taxon>Glomeromycetes</taxon>
        <taxon>Glomerales</taxon>
        <taxon>Glomeraceae</taxon>
        <taxon>Rhizophagus</taxon>
    </lineage>
</organism>
<dbReference type="VEuPathDB" id="FungiDB:RhiirFUN_007078"/>
<reference evidence="2 3" key="2">
    <citation type="submission" date="2017-10" db="EMBL/GenBank/DDBJ databases">
        <title>Genome analyses suggest a sexual origin of heterokaryosis in a supposedly ancient asexual fungus.</title>
        <authorList>
            <person name="Corradi N."/>
            <person name="Sedzielewska K."/>
            <person name="Noel J."/>
            <person name="Charron P."/>
            <person name="Farinelli L."/>
            <person name="Marton T."/>
            <person name="Kruger M."/>
            <person name="Pelin A."/>
            <person name="Brachmann A."/>
            <person name="Corradi N."/>
        </authorList>
    </citation>
    <scope>NUCLEOTIDE SEQUENCE [LARGE SCALE GENOMIC DNA]</scope>
    <source>
        <strain evidence="2 3">A1</strain>
    </source>
</reference>
<comment type="caution">
    <text evidence="2">The sequence shown here is derived from an EMBL/GenBank/DDBJ whole genome shotgun (WGS) entry which is preliminary data.</text>
</comment>
<feature type="region of interest" description="Disordered" evidence="1">
    <location>
        <begin position="45"/>
        <end position="86"/>
    </location>
</feature>
<feature type="non-terminal residue" evidence="2">
    <location>
        <position position="1"/>
    </location>
</feature>
<dbReference type="VEuPathDB" id="FungiDB:FUN_004936"/>
<evidence type="ECO:0000256" key="1">
    <source>
        <dbReference type="SAM" id="MobiDB-lite"/>
    </source>
</evidence>
<evidence type="ECO:0000313" key="2">
    <source>
        <dbReference type="EMBL" id="PKC61896.1"/>
    </source>
</evidence>
<reference evidence="2 3" key="1">
    <citation type="submission" date="2017-10" db="EMBL/GenBank/DDBJ databases">
        <title>Extensive intraspecific genome diversity in a model arbuscular mycorrhizal fungus.</title>
        <authorList>
            <person name="Chen E.C.H."/>
            <person name="Morin E."/>
            <person name="Baudet D."/>
            <person name="Noel J."/>
            <person name="Ndikumana S."/>
            <person name="Charron P."/>
            <person name="St-Onge C."/>
            <person name="Giorgi J."/>
            <person name="Grigoriev I.V."/>
            <person name="Roux C."/>
            <person name="Martin F.M."/>
            <person name="Corradi N."/>
        </authorList>
    </citation>
    <scope>NUCLEOTIDE SEQUENCE [LARGE SCALE GENOMIC DNA]</scope>
    <source>
        <strain evidence="2 3">A1</strain>
    </source>
</reference>
<feature type="non-terminal residue" evidence="2">
    <location>
        <position position="201"/>
    </location>
</feature>
<dbReference type="AlphaFoldDB" id="A0A2N0RF47"/>
<dbReference type="EMBL" id="LLXH01000924">
    <property type="protein sequence ID" value="PKC61896.1"/>
    <property type="molecule type" value="Genomic_DNA"/>
</dbReference>
<proteinExistence type="predicted"/>
<name>A0A2N0RF47_9GLOM</name>
<feature type="compositionally biased region" description="Low complexity" evidence="1">
    <location>
        <begin position="46"/>
        <end position="63"/>
    </location>
</feature>
<evidence type="ECO:0008006" key="4">
    <source>
        <dbReference type="Google" id="ProtNLM"/>
    </source>
</evidence>
<dbReference type="Proteomes" id="UP000232688">
    <property type="component" value="Unassembled WGS sequence"/>
</dbReference>
<sequence>NTSLSDDLPDYTSLGCLPIDLSNDTFISNLQIDLLNDLNHPQTNYSTSNNSSVDLSSDTSLNSPIDLPDNTSLSHPSTDTSNNTSYPLINQTKELTSLTSLNYPTQNTLKPEIKTCLEYNKEEKFANEMHVVRHPYHKEATVTLSGNKVIDDFIISMLSNRANYENKRIVNLEFVPYERFENIKFIAEGGFSKIYKATWID</sequence>
<evidence type="ECO:0000313" key="3">
    <source>
        <dbReference type="Proteomes" id="UP000232688"/>
    </source>
</evidence>
<accession>A0A2N0RF47</accession>
<feature type="compositionally biased region" description="Polar residues" evidence="1">
    <location>
        <begin position="69"/>
        <end position="86"/>
    </location>
</feature>